<reference evidence="6" key="1">
    <citation type="submission" date="2024-06" db="EMBL/GenBank/DDBJ databases">
        <authorList>
            <consortium name="consrtm"/>
            <person name="Uemura M."/>
            <person name="Terahara T."/>
        </authorList>
    </citation>
    <scope>NUCLEOTIDE SEQUENCE</scope>
    <source>
        <strain evidence="6">KM77-8</strain>
    </source>
</reference>
<dbReference type="EMBL" id="AP035768">
    <property type="protein sequence ID" value="BFO16808.1"/>
    <property type="molecule type" value="Genomic_DNA"/>
</dbReference>
<dbReference type="GO" id="GO:0003677">
    <property type="term" value="F:DNA binding"/>
    <property type="evidence" value="ECO:0007669"/>
    <property type="project" value="UniProtKB-UniRule"/>
</dbReference>
<dbReference type="PROSITE" id="PS50977">
    <property type="entry name" value="HTH_TETR_2"/>
    <property type="match status" value="1"/>
</dbReference>
<feature type="DNA-binding region" description="H-T-H motif" evidence="4">
    <location>
        <begin position="60"/>
        <end position="79"/>
    </location>
</feature>
<sequence length="255" mass="28061">MEEKAGMMGKETGVGLPTSIEVAWGLREPVIKGPKRFLTLERIVRTAIKIAEESGLGAVSMSRIAGELNSSTMSLYRYVSAKDELLPLMVDQAFGPPVVPEKECDGWRAGLEHWSWSYLAVLRRHAWVIRVPIGGPPSTPNQVAWVEQGLSFLADVKLHESEKMSTILLLAGIVRNDAMLASTYEAFAKAGSSGGEIMMDYRRLIERLADKEHFPAINQVIEAGVFDSADDQDTEFTFALNRVLDGVDALIRGRA</sequence>
<dbReference type="SUPFAM" id="SSF48498">
    <property type="entry name" value="Tetracyclin repressor-like, C-terminal domain"/>
    <property type="match status" value="1"/>
</dbReference>
<dbReference type="Pfam" id="PF00440">
    <property type="entry name" value="TetR_N"/>
    <property type="match status" value="1"/>
</dbReference>
<protein>
    <submittedName>
        <fullName evidence="6">TetR/AcrR family transcriptional regulator</fullName>
    </submittedName>
</protein>
<dbReference type="AlphaFoldDB" id="A0AAT9HH46"/>
<dbReference type="GO" id="GO:0045892">
    <property type="term" value="P:negative regulation of DNA-templated transcription"/>
    <property type="evidence" value="ECO:0007669"/>
    <property type="project" value="InterPro"/>
</dbReference>
<evidence type="ECO:0000313" key="6">
    <source>
        <dbReference type="EMBL" id="BFO16808.1"/>
    </source>
</evidence>
<evidence type="ECO:0000256" key="1">
    <source>
        <dbReference type="ARBA" id="ARBA00023015"/>
    </source>
</evidence>
<keyword evidence="1" id="KW-0805">Transcription regulation</keyword>
<dbReference type="InterPro" id="IPR009057">
    <property type="entry name" value="Homeodomain-like_sf"/>
</dbReference>
<dbReference type="Pfam" id="PF02909">
    <property type="entry name" value="TetR_C_1"/>
    <property type="match status" value="1"/>
</dbReference>
<name>A0AAT9HH46_9ACTN</name>
<organism evidence="6">
    <name type="scientific">Streptomyces haneummycinicus</name>
    <dbReference type="NCBI Taxonomy" id="3074435"/>
    <lineage>
        <taxon>Bacteria</taxon>
        <taxon>Bacillati</taxon>
        <taxon>Actinomycetota</taxon>
        <taxon>Actinomycetes</taxon>
        <taxon>Kitasatosporales</taxon>
        <taxon>Streptomycetaceae</taxon>
        <taxon>Streptomyces</taxon>
    </lineage>
</organism>
<dbReference type="InterPro" id="IPR004111">
    <property type="entry name" value="Repressor_TetR_C"/>
</dbReference>
<dbReference type="Gene3D" id="1.10.10.60">
    <property type="entry name" value="Homeodomain-like"/>
    <property type="match status" value="1"/>
</dbReference>
<dbReference type="InterPro" id="IPR001647">
    <property type="entry name" value="HTH_TetR"/>
</dbReference>
<reference evidence="6" key="2">
    <citation type="submission" date="2024-07" db="EMBL/GenBank/DDBJ databases">
        <title>Streptomyces haneummycinica sp. nov., a new antibiotic-producing actinobacterium isolated from marine sediment.</title>
        <authorList>
            <person name="Uemura M."/>
            <person name="Hamada M."/>
            <person name="Hirano S."/>
            <person name="Kobayashi K."/>
            <person name="Ohshiro T."/>
            <person name="Kobayashi T."/>
            <person name="Terahara T."/>
        </authorList>
    </citation>
    <scope>NUCLEOTIDE SEQUENCE</scope>
    <source>
        <strain evidence="6">KM77-8</strain>
    </source>
</reference>
<evidence type="ECO:0000256" key="2">
    <source>
        <dbReference type="ARBA" id="ARBA00023125"/>
    </source>
</evidence>
<keyword evidence="2 4" id="KW-0238">DNA-binding</keyword>
<gene>
    <name evidence="6" type="ORF">SHKM778_31960</name>
</gene>
<evidence type="ECO:0000259" key="5">
    <source>
        <dbReference type="PROSITE" id="PS50977"/>
    </source>
</evidence>
<evidence type="ECO:0000256" key="3">
    <source>
        <dbReference type="ARBA" id="ARBA00023163"/>
    </source>
</evidence>
<feature type="domain" description="HTH tetR-type" evidence="5">
    <location>
        <begin position="37"/>
        <end position="97"/>
    </location>
</feature>
<keyword evidence="3" id="KW-0804">Transcription</keyword>
<dbReference type="InterPro" id="IPR036271">
    <property type="entry name" value="Tet_transcr_reg_TetR-rel_C_sf"/>
</dbReference>
<accession>A0AAT9HH46</accession>
<proteinExistence type="predicted"/>
<dbReference type="SUPFAM" id="SSF46689">
    <property type="entry name" value="Homeodomain-like"/>
    <property type="match status" value="1"/>
</dbReference>
<evidence type="ECO:0000256" key="4">
    <source>
        <dbReference type="PROSITE-ProRule" id="PRU00335"/>
    </source>
</evidence>
<dbReference type="Gene3D" id="1.10.357.10">
    <property type="entry name" value="Tetracycline Repressor, domain 2"/>
    <property type="match status" value="1"/>
</dbReference>